<feature type="non-terminal residue" evidence="2">
    <location>
        <position position="1"/>
    </location>
</feature>
<keyword evidence="1" id="KW-0677">Repeat</keyword>
<accession>D3ADV3</accession>
<dbReference type="Pfam" id="PF01473">
    <property type="entry name" value="Choline_bind_1"/>
    <property type="match status" value="1"/>
</dbReference>
<gene>
    <name evidence="2" type="ORF">CLOSTHATH_01782</name>
</gene>
<protein>
    <submittedName>
        <fullName evidence="2">Cell wall-binding repeat protein</fullName>
    </submittedName>
</protein>
<dbReference type="HOGENOM" id="CLU_1153782_0_0_9"/>
<dbReference type="InterPro" id="IPR018337">
    <property type="entry name" value="Cell_wall/Cho-bd_repeat"/>
</dbReference>
<reference evidence="2 3" key="1">
    <citation type="submission" date="2010-01" db="EMBL/GenBank/DDBJ databases">
        <authorList>
            <person name="Weinstock G."/>
            <person name="Sodergren E."/>
            <person name="Clifton S."/>
            <person name="Fulton L."/>
            <person name="Fulton B."/>
            <person name="Courtney L."/>
            <person name="Fronick C."/>
            <person name="Harrison M."/>
            <person name="Strong C."/>
            <person name="Farmer C."/>
            <person name="Delahaunty K."/>
            <person name="Markovic C."/>
            <person name="Hall O."/>
            <person name="Minx P."/>
            <person name="Tomlinson C."/>
            <person name="Mitreva M."/>
            <person name="Nelson J."/>
            <person name="Hou S."/>
            <person name="Wollam A."/>
            <person name="Pepin K.H."/>
            <person name="Johnson M."/>
            <person name="Bhonagiri V."/>
            <person name="Nash W.E."/>
            <person name="Warren W."/>
            <person name="Chinwalla A."/>
            <person name="Mardis E.R."/>
            <person name="Wilson R.K."/>
        </authorList>
    </citation>
    <scope>NUCLEOTIDE SEQUENCE [LARGE SCALE GENOMIC DNA]</scope>
    <source>
        <strain evidence="2 3">DSM 13479</strain>
    </source>
</reference>
<evidence type="ECO:0000256" key="1">
    <source>
        <dbReference type="ARBA" id="ARBA00022737"/>
    </source>
</evidence>
<dbReference type="Pfam" id="PF19127">
    <property type="entry name" value="Choline_bind_3"/>
    <property type="match status" value="1"/>
</dbReference>
<evidence type="ECO:0000313" key="3">
    <source>
        <dbReference type="Proteomes" id="UP000004968"/>
    </source>
</evidence>
<comment type="caution">
    <text evidence="2">The sequence shown here is derived from an EMBL/GenBank/DDBJ whole genome shotgun (WGS) entry which is preliminary data.</text>
</comment>
<dbReference type="EMBL" id="ACIO01000134">
    <property type="protein sequence ID" value="EFD00001.1"/>
    <property type="molecule type" value="Genomic_DNA"/>
</dbReference>
<dbReference type="Proteomes" id="UP000004968">
    <property type="component" value="Unassembled WGS sequence"/>
</dbReference>
<organism evidence="2 3">
    <name type="scientific">Hungatella hathewayi DSM 13479</name>
    <dbReference type="NCBI Taxonomy" id="566550"/>
    <lineage>
        <taxon>Bacteria</taxon>
        <taxon>Bacillati</taxon>
        <taxon>Bacillota</taxon>
        <taxon>Clostridia</taxon>
        <taxon>Lachnospirales</taxon>
        <taxon>Lachnospiraceae</taxon>
        <taxon>Hungatella</taxon>
    </lineage>
</organism>
<dbReference type="Gene3D" id="2.10.270.10">
    <property type="entry name" value="Cholin Binding"/>
    <property type="match status" value="2"/>
</dbReference>
<proteinExistence type="predicted"/>
<evidence type="ECO:0000313" key="2">
    <source>
        <dbReference type="EMBL" id="EFD00001.1"/>
    </source>
</evidence>
<dbReference type="SUPFAM" id="SSF69360">
    <property type="entry name" value="Cell wall binding repeat"/>
    <property type="match status" value="1"/>
</dbReference>
<sequence>IYTTEQDSAGDEAAVKGRLFEAIEAIPGFGDTGVIVGELKITTFVPASEGTSDRPDGMDGSFAFTLLLSKGNSKGGAGGAGTIRARGYSYIPGGRPSGSNDGEDYGSNAVNPDILHGTWERTETGIWKFRQTGGAYAVSRWGMVDGLWYYFDGEGRMLTGWQYINQQWYYLCTEEDTKTKIGLKEGAMATGWHFDSAYQAWFYLGTDGAMAIGQREIDGKRYYFNPESDGTKGALQKEEIL</sequence>
<dbReference type="AlphaFoldDB" id="D3ADV3"/>
<name>D3ADV3_9FIRM</name>